<evidence type="ECO:0000256" key="6">
    <source>
        <dbReference type="SAM" id="MobiDB-lite"/>
    </source>
</evidence>
<dbReference type="Proteomes" id="UP000708208">
    <property type="component" value="Unassembled WGS sequence"/>
</dbReference>
<evidence type="ECO:0000256" key="4">
    <source>
        <dbReference type="ARBA" id="ARBA00022833"/>
    </source>
</evidence>
<name>A0A8J2L3D0_9HEXA</name>
<feature type="non-terminal residue" evidence="7">
    <location>
        <position position="1"/>
    </location>
</feature>
<dbReference type="InterPro" id="IPR052035">
    <property type="entry name" value="ZnF_BED_domain_contain"/>
</dbReference>
<keyword evidence="2" id="KW-0479">Metal-binding</keyword>
<dbReference type="OrthoDB" id="117690at2759"/>
<proteinExistence type="predicted"/>
<reference evidence="7" key="1">
    <citation type="submission" date="2021-06" db="EMBL/GenBank/DDBJ databases">
        <authorList>
            <person name="Hodson N. C."/>
            <person name="Mongue J. A."/>
            <person name="Jaron S. K."/>
        </authorList>
    </citation>
    <scope>NUCLEOTIDE SEQUENCE</scope>
</reference>
<evidence type="ECO:0000256" key="3">
    <source>
        <dbReference type="ARBA" id="ARBA00022771"/>
    </source>
</evidence>
<sequence length="120" mass="13714">SYKLTKEKGSTSNMGYHLTKNHPGKLHKDPPKSESPIAAMFKKKQKPDEEFDETKFRNLVLKWIVSSNQPFLEVESPQLRELFLYANSKAKMPSGTTIQRDIMSAHVKEKLGKISELKVP</sequence>
<evidence type="ECO:0000256" key="2">
    <source>
        <dbReference type="ARBA" id="ARBA00022723"/>
    </source>
</evidence>
<evidence type="ECO:0000256" key="1">
    <source>
        <dbReference type="ARBA" id="ARBA00004123"/>
    </source>
</evidence>
<evidence type="ECO:0000256" key="5">
    <source>
        <dbReference type="ARBA" id="ARBA00023242"/>
    </source>
</evidence>
<evidence type="ECO:0000313" key="7">
    <source>
        <dbReference type="EMBL" id="CAG7824767.1"/>
    </source>
</evidence>
<feature type="region of interest" description="Disordered" evidence="6">
    <location>
        <begin position="1"/>
        <end position="34"/>
    </location>
</feature>
<comment type="caution">
    <text evidence="7">The sequence shown here is derived from an EMBL/GenBank/DDBJ whole genome shotgun (WGS) entry which is preliminary data.</text>
</comment>
<evidence type="ECO:0000313" key="8">
    <source>
        <dbReference type="Proteomes" id="UP000708208"/>
    </source>
</evidence>
<dbReference type="PANTHER" id="PTHR46481:SF10">
    <property type="entry name" value="ZINC FINGER BED DOMAIN-CONTAINING PROTEIN 39"/>
    <property type="match status" value="1"/>
</dbReference>
<gene>
    <name evidence="7" type="ORF">AFUS01_LOCUS34909</name>
</gene>
<protein>
    <submittedName>
        <fullName evidence="7">Uncharacterized protein</fullName>
    </submittedName>
</protein>
<dbReference type="AlphaFoldDB" id="A0A8J2L3D0"/>
<dbReference type="PANTHER" id="PTHR46481">
    <property type="entry name" value="ZINC FINGER BED DOMAIN-CONTAINING PROTEIN 4"/>
    <property type="match status" value="1"/>
</dbReference>
<accession>A0A8J2L3D0</accession>
<keyword evidence="4" id="KW-0862">Zinc</keyword>
<dbReference type="GO" id="GO:0005634">
    <property type="term" value="C:nucleus"/>
    <property type="evidence" value="ECO:0007669"/>
    <property type="project" value="UniProtKB-SubCell"/>
</dbReference>
<keyword evidence="3" id="KW-0863">Zinc-finger</keyword>
<keyword evidence="8" id="KW-1185">Reference proteome</keyword>
<dbReference type="EMBL" id="CAJVCH010533930">
    <property type="protein sequence ID" value="CAG7824767.1"/>
    <property type="molecule type" value="Genomic_DNA"/>
</dbReference>
<dbReference type="GO" id="GO:0008270">
    <property type="term" value="F:zinc ion binding"/>
    <property type="evidence" value="ECO:0007669"/>
    <property type="project" value="UniProtKB-KW"/>
</dbReference>
<comment type="subcellular location">
    <subcellularLocation>
        <location evidence="1">Nucleus</location>
    </subcellularLocation>
</comment>
<organism evidence="7 8">
    <name type="scientific">Allacma fusca</name>
    <dbReference type="NCBI Taxonomy" id="39272"/>
    <lineage>
        <taxon>Eukaryota</taxon>
        <taxon>Metazoa</taxon>
        <taxon>Ecdysozoa</taxon>
        <taxon>Arthropoda</taxon>
        <taxon>Hexapoda</taxon>
        <taxon>Collembola</taxon>
        <taxon>Symphypleona</taxon>
        <taxon>Sminthuridae</taxon>
        <taxon>Allacma</taxon>
    </lineage>
</organism>
<keyword evidence="5" id="KW-0539">Nucleus</keyword>